<name>A0ABR2YQS2_9CHLO</name>
<evidence type="ECO:0000313" key="2">
    <source>
        <dbReference type="EMBL" id="KAK9909281.1"/>
    </source>
</evidence>
<dbReference type="EMBL" id="JALJOT010000007">
    <property type="protein sequence ID" value="KAK9909281.1"/>
    <property type="molecule type" value="Genomic_DNA"/>
</dbReference>
<organism evidence="2 3">
    <name type="scientific">Coccomyxa subellipsoidea</name>
    <dbReference type="NCBI Taxonomy" id="248742"/>
    <lineage>
        <taxon>Eukaryota</taxon>
        <taxon>Viridiplantae</taxon>
        <taxon>Chlorophyta</taxon>
        <taxon>core chlorophytes</taxon>
        <taxon>Trebouxiophyceae</taxon>
        <taxon>Trebouxiophyceae incertae sedis</taxon>
        <taxon>Coccomyxaceae</taxon>
        <taxon>Coccomyxa</taxon>
    </lineage>
</organism>
<dbReference type="Proteomes" id="UP001491310">
    <property type="component" value="Unassembled WGS sequence"/>
</dbReference>
<evidence type="ECO:0000313" key="3">
    <source>
        <dbReference type="Proteomes" id="UP001491310"/>
    </source>
</evidence>
<comment type="caution">
    <text evidence="2">The sequence shown here is derived from an EMBL/GenBank/DDBJ whole genome shotgun (WGS) entry which is preliminary data.</text>
</comment>
<gene>
    <name evidence="2" type="ORF">WJX75_010046</name>
</gene>
<sequence length="201" mass="20345">MYIRGPGRTFSDNRVSLALKVGPEEPDIGKPQPGKESTTSKKQCWQAPLPERAPDTWKPLEADLTSPSKSSLLSSFSHIHLQPPRAPSTARMRSLSMMIALALVMAAVVPDAAAEGHERKLAQIPDLGNLANLGGSGGSLPDISSIAGGSGGSDLINTVTSLAGNLGGSGGLGNLGSIAGGSGGLGNIANLAGGRKMLASE</sequence>
<keyword evidence="3" id="KW-1185">Reference proteome</keyword>
<evidence type="ECO:0000256" key="1">
    <source>
        <dbReference type="SAM" id="MobiDB-lite"/>
    </source>
</evidence>
<feature type="region of interest" description="Disordered" evidence="1">
    <location>
        <begin position="1"/>
        <end position="56"/>
    </location>
</feature>
<accession>A0ABR2YQS2</accession>
<proteinExistence type="predicted"/>
<protein>
    <submittedName>
        <fullName evidence="2">Uncharacterized protein</fullName>
    </submittedName>
</protein>
<reference evidence="2 3" key="1">
    <citation type="journal article" date="2024" name="Nat. Commun.">
        <title>Phylogenomics reveals the evolutionary origins of lichenization in chlorophyte algae.</title>
        <authorList>
            <person name="Puginier C."/>
            <person name="Libourel C."/>
            <person name="Otte J."/>
            <person name="Skaloud P."/>
            <person name="Haon M."/>
            <person name="Grisel S."/>
            <person name="Petersen M."/>
            <person name="Berrin J.G."/>
            <person name="Delaux P.M."/>
            <person name="Dal Grande F."/>
            <person name="Keller J."/>
        </authorList>
    </citation>
    <scope>NUCLEOTIDE SEQUENCE [LARGE SCALE GENOMIC DNA]</scope>
    <source>
        <strain evidence="2 3">SAG 216-7</strain>
    </source>
</reference>